<name>A0AA47GHG5_9LACO</name>
<accession>A0AA47GHG5</accession>
<evidence type="ECO:0000313" key="1">
    <source>
        <dbReference type="EMBL" id="UZX30265.1"/>
    </source>
</evidence>
<dbReference type="EMBL" id="CP084389">
    <property type="protein sequence ID" value="UZX30265.1"/>
    <property type="molecule type" value="Genomic_DNA"/>
</dbReference>
<keyword evidence="2" id="KW-1185">Reference proteome</keyword>
<protein>
    <submittedName>
        <fullName evidence="1">Uncharacterized protein</fullName>
    </submittedName>
</protein>
<proteinExistence type="predicted"/>
<dbReference type="KEGG" id="lhs:DLD54_03420"/>
<gene>
    <name evidence="1" type="ORF">LDX53_03430</name>
</gene>
<dbReference type="AlphaFoldDB" id="A0AA47GHG5"/>
<organism evidence="1 2">
    <name type="scientific">Lactobacillus helsingborgensis</name>
    <dbReference type="NCBI Taxonomy" id="1218494"/>
    <lineage>
        <taxon>Bacteria</taxon>
        <taxon>Bacillati</taxon>
        <taxon>Bacillota</taxon>
        <taxon>Bacilli</taxon>
        <taxon>Lactobacillales</taxon>
        <taxon>Lactobacillaceae</taxon>
        <taxon>Lactobacillus</taxon>
    </lineage>
</organism>
<dbReference type="RefSeq" id="WP_038522038.1">
    <property type="nucleotide sequence ID" value="NZ_BPOZ01000004.1"/>
</dbReference>
<sequence length="67" mass="7506">MKDEVLSINLASATVKQAQYNLDRHGLSVPAFLQLMLSLAAEDNIKLEHVLNEEKDLAKWLQSLNAD</sequence>
<reference evidence="1" key="1">
    <citation type="submission" date="2021-09" db="EMBL/GenBank/DDBJ databases">
        <title>Lactobacillus species from Apis mellifera, Switzerland.</title>
        <authorList>
            <person name="Pfister J."/>
            <person name="Brown A."/>
            <person name="Neumann P."/>
            <person name="Collaud A."/>
            <person name="Retschnig G."/>
            <person name="Perreten V."/>
        </authorList>
    </citation>
    <scope>NUCLEOTIDE SEQUENCE</scope>
    <source>
        <strain evidence="1">IBH002</strain>
    </source>
</reference>
<evidence type="ECO:0000313" key="2">
    <source>
        <dbReference type="Proteomes" id="UP001164557"/>
    </source>
</evidence>
<dbReference type="Proteomes" id="UP001164557">
    <property type="component" value="Chromosome"/>
</dbReference>